<keyword evidence="2 4" id="KW-0378">Hydrolase</keyword>
<dbReference type="InterPro" id="IPR051801">
    <property type="entry name" value="GH28_Enzymes"/>
</dbReference>
<dbReference type="Pfam" id="PF00295">
    <property type="entry name" value="Glyco_hydro_28"/>
    <property type="match status" value="1"/>
</dbReference>
<evidence type="ECO:0000256" key="3">
    <source>
        <dbReference type="ARBA" id="ARBA00023295"/>
    </source>
</evidence>
<evidence type="ECO:0000256" key="2">
    <source>
        <dbReference type="ARBA" id="ARBA00022801"/>
    </source>
</evidence>
<keyword evidence="3 4" id="KW-0326">Glycosidase</keyword>
<evidence type="ECO:0000313" key="6">
    <source>
        <dbReference type="Proteomes" id="UP001549164"/>
    </source>
</evidence>
<proteinExistence type="inferred from homology"/>
<protein>
    <submittedName>
        <fullName evidence="5">Polygalacturonase</fullName>
    </submittedName>
</protein>
<keyword evidence="6" id="KW-1185">Reference proteome</keyword>
<dbReference type="InterPro" id="IPR000743">
    <property type="entry name" value="Glyco_hydro_28"/>
</dbReference>
<accession>A0ABV2I7X3</accession>
<dbReference type="EMBL" id="JBEPLY010000002">
    <property type="protein sequence ID" value="MET3598846.1"/>
    <property type="molecule type" value="Genomic_DNA"/>
</dbReference>
<organism evidence="5 6">
    <name type="scientific">Martelella mangrovi</name>
    <dbReference type="NCBI Taxonomy" id="1397477"/>
    <lineage>
        <taxon>Bacteria</taxon>
        <taxon>Pseudomonadati</taxon>
        <taxon>Pseudomonadota</taxon>
        <taxon>Alphaproteobacteria</taxon>
        <taxon>Hyphomicrobiales</taxon>
        <taxon>Aurantimonadaceae</taxon>
        <taxon>Martelella</taxon>
    </lineage>
</organism>
<evidence type="ECO:0000256" key="1">
    <source>
        <dbReference type="ARBA" id="ARBA00008834"/>
    </source>
</evidence>
<dbReference type="PANTHER" id="PTHR31339">
    <property type="entry name" value="PECTIN LYASE-RELATED"/>
    <property type="match status" value="1"/>
</dbReference>
<reference evidence="5 6" key="1">
    <citation type="submission" date="2024-06" db="EMBL/GenBank/DDBJ databases">
        <title>Genomic Encyclopedia of Type Strains, Phase IV (KMG-IV): sequencing the most valuable type-strain genomes for metagenomic binning, comparative biology and taxonomic classification.</title>
        <authorList>
            <person name="Goeker M."/>
        </authorList>
    </citation>
    <scope>NUCLEOTIDE SEQUENCE [LARGE SCALE GENOMIC DNA]</scope>
    <source>
        <strain evidence="5 6">DSM 28102</strain>
    </source>
</reference>
<gene>
    <name evidence="5" type="ORF">ABID12_000773</name>
</gene>
<name>A0ABV2I7X3_9HYPH</name>
<dbReference type="Gene3D" id="2.160.20.10">
    <property type="entry name" value="Single-stranded right-handed beta-helix, Pectin lyase-like"/>
    <property type="match status" value="1"/>
</dbReference>
<comment type="caution">
    <text evidence="5">The sequence shown here is derived from an EMBL/GenBank/DDBJ whole genome shotgun (WGS) entry which is preliminary data.</text>
</comment>
<dbReference type="Proteomes" id="UP001549164">
    <property type="component" value="Unassembled WGS sequence"/>
</dbReference>
<dbReference type="InterPro" id="IPR011050">
    <property type="entry name" value="Pectin_lyase_fold/virulence"/>
</dbReference>
<evidence type="ECO:0000256" key="4">
    <source>
        <dbReference type="RuleBase" id="RU361169"/>
    </source>
</evidence>
<dbReference type="InterPro" id="IPR012334">
    <property type="entry name" value="Pectin_lyas_fold"/>
</dbReference>
<dbReference type="RefSeq" id="WP_354433173.1">
    <property type="nucleotide sequence ID" value="NZ_JBEPLY010000002.1"/>
</dbReference>
<dbReference type="PANTHER" id="PTHR31339:SF9">
    <property type="entry name" value="PLASMIN AND FIBRONECTIN-BINDING PROTEIN A"/>
    <property type="match status" value="1"/>
</dbReference>
<evidence type="ECO:0000313" key="5">
    <source>
        <dbReference type="EMBL" id="MET3598846.1"/>
    </source>
</evidence>
<sequence length="445" mass="48172">MPKLREIRIPAETTPATARIQQAIDTAATGPVRVILETGRHKSAGLVLRSDVELRLEKNAELCFDADYDSYGRVFVFAEESDRAMISASGASRIALTGQGRIMADSAAFVTGDDAEMGTRIPARFRPRLLVLDGCSDVSLSGITVTNSPMWTLHFVNCTHVSVHAVRVDNDRRMPNTDGIVIDACRDVRIAECDISTADDGIVLKTSLRDDGRIAGTCERVTVTACRVLSRSCALKVGTESFGAFRELTFEDCDIIDSNRGLGIFSRDGGTVEHVRFSNIRLECRETPAGFWGSGEALTINSIDRRPETRPAGKISDIVAENITGTMEGAINLYAECEGGIENVTIRNVSLRQAPGVFGTARAYDLRPTPADLETAPDEAGRANAWRKGPDGRVIGLVDYPGGMPVLFARNIAGLTCDNVTIERPVPLPPGFNDRSMLIVDSPEQ</sequence>
<comment type="similarity">
    <text evidence="1 4">Belongs to the glycosyl hydrolase 28 family.</text>
</comment>
<dbReference type="SUPFAM" id="SSF51126">
    <property type="entry name" value="Pectin lyase-like"/>
    <property type="match status" value="1"/>
</dbReference>